<sequence length="231" mass="25283">MEGTDLKTENLQRNLKYAGTGVVVVAASAAVAVVGASAAVAGVIAVVGLLMVNFVVPVSARAIAIYRQKTLTAIAETFSEETIRDDEEKEGERIRLLEQQYVTSRSEIEGAQDELKKQLKSATNEEKTVLTSQVTILQGVIDDAESVLKSRKVDFNELQRVNKLYIALYRSASAMQKAQGSNRNPEELQRIEIARNAIKTKMRSAMAGKTVEAMNLVSRPKNDISEVITIK</sequence>
<protein>
    <submittedName>
        <fullName evidence="3">Uncharacterized protein</fullName>
    </submittedName>
</protein>
<keyword evidence="2" id="KW-1133">Transmembrane helix</keyword>
<accession>A0A6J5KVE8</accession>
<evidence type="ECO:0000256" key="2">
    <source>
        <dbReference type="SAM" id="Phobius"/>
    </source>
</evidence>
<feature type="transmembrane region" description="Helical" evidence="2">
    <location>
        <begin position="40"/>
        <end position="60"/>
    </location>
</feature>
<evidence type="ECO:0000256" key="1">
    <source>
        <dbReference type="SAM" id="Coils"/>
    </source>
</evidence>
<evidence type="ECO:0000313" key="3">
    <source>
        <dbReference type="EMBL" id="CAB4125322.1"/>
    </source>
</evidence>
<name>A0A6J5KVE8_9CAUD</name>
<keyword evidence="2" id="KW-0472">Membrane</keyword>
<reference evidence="3" key="1">
    <citation type="submission" date="2020-04" db="EMBL/GenBank/DDBJ databases">
        <authorList>
            <person name="Chiriac C."/>
            <person name="Salcher M."/>
            <person name="Ghai R."/>
            <person name="Kavagutti S V."/>
        </authorList>
    </citation>
    <scope>NUCLEOTIDE SEQUENCE</scope>
</reference>
<dbReference type="EMBL" id="LR796189">
    <property type="protein sequence ID" value="CAB4125322.1"/>
    <property type="molecule type" value="Genomic_DNA"/>
</dbReference>
<feature type="transmembrane region" description="Helical" evidence="2">
    <location>
        <begin position="15"/>
        <end position="34"/>
    </location>
</feature>
<proteinExistence type="predicted"/>
<gene>
    <name evidence="3" type="ORF">UFOVP53_109</name>
</gene>
<keyword evidence="1" id="KW-0175">Coiled coil</keyword>
<keyword evidence="2" id="KW-0812">Transmembrane</keyword>
<feature type="coiled-coil region" evidence="1">
    <location>
        <begin position="94"/>
        <end position="128"/>
    </location>
</feature>
<organism evidence="3">
    <name type="scientific">uncultured Caudovirales phage</name>
    <dbReference type="NCBI Taxonomy" id="2100421"/>
    <lineage>
        <taxon>Viruses</taxon>
        <taxon>Duplodnaviria</taxon>
        <taxon>Heunggongvirae</taxon>
        <taxon>Uroviricota</taxon>
        <taxon>Caudoviricetes</taxon>
        <taxon>Peduoviridae</taxon>
        <taxon>Maltschvirus</taxon>
        <taxon>Maltschvirus maltsch</taxon>
    </lineage>
</organism>